<dbReference type="EMBL" id="JAYDCJ010000003">
    <property type="protein sequence ID" value="MEA1081499.1"/>
    <property type="molecule type" value="Genomic_DNA"/>
</dbReference>
<reference evidence="2 3" key="1">
    <citation type="submission" date="2023-12" db="EMBL/GenBank/DDBJ databases">
        <title>Marinobacter qingdaonensis sp. nov., isolated from the intertidal sediment of Qingdao, PR China.</title>
        <authorList>
            <person name="Li Y."/>
        </authorList>
    </citation>
    <scope>NUCLEOTIDE SEQUENCE [LARGE SCALE GENOMIC DNA]</scope>
    <source>
        <strain evidence="2 3">ASW11-75</strain>
    </source>
</reference>
<organism evidence="2 3">
    <name type="scientific">Marinobacter qingdaonensis</name>
    <dbReference type="NCBI Taxonomy" id="3108486"/>
    <lineage>
        <taxon>Bacteria</taxon>
        <taxon>Pseudomonadati</taxon>
        <taxon>Pseudomonadota</taxon>
        <taxon>Gammaproteobacteria</taxon>
        <taxon>Pseudomonadales</taxon>
        <taxon>Marinobacteraceae</taxon>
        <taxon>Marinobacter</taxon>
    </lineage>
</organism>
<evidence type="ECO:0000313" key="2">
    <source>
        <dbReference type="EMBL" id="MEA1081499.1"/>
    </source>
</evidence>
<feature type="compositionally biased region" description="Basic and acidic residues" evidence="1">
    <location>
        <begin position="122"/>
        <end position="136"/>
    </location>
</feature>
<gene>
    <name evidence="2" type="ORF">U5822_12530</name>
</gene>
<dbReference type="RefSeq" id="WP_322855954.1">
    <property type="nucleotide sequence ID" value="NZ_JAYDCJ010000003.1"/>
</dbReference>
<sequence>MQLIGLGKQQLVVGGTQPVAPNTVQADVVNAGVDIEFNPFVFQVTLKRLVALGLAGALDFRGFGDELGQLGQAQEVVVQQLIQNGLLANVQIIDAAVVGVNGLVNVLADPGAGERDQDEAQEGDRLPFEAEVHRSATEGSELEV</sequence>
<protein>
    <submittedName>
        <fullName evidence="2">Uncharacterized protein</fullName>
    </submittedName>
</protein>
<keyword evidence="3" id="KW-1185">Reference proteome</keyword>
<dbReference type="Proteomes" id="UP001305746">
    <property type="component" value="Unassembled WGS sequence"/>
</dbReference>
<feature type="region of interest" description="Disordered" evidence="1">
    <location>
        <begin position="111"/>
        <end position="144"/>
    </location>
</feature>
<evidence type="ECO:0000256" key="1">
    <source>
        <dbReference type="SAM" id="MobiDB-lite"/>
    </source>
</evidence>
<evidence type="ECO:0000313" key="3">
    <source>
        <dbReference type="Proteomes" id="UP001305746"/>
    </source>
</evidence>
<proteinExistence type="predicted"/>
<name>A0ABU5P0A6_9GAMM</name>
<comment type="caution">
    <text evidence="2">The sequence shown here is derived from an EMBL/GenBank/DDBJ whole genome shotgun (WGS) entry which is preliminary data.</text>
</comment>
<accession>A0ABU5P0A6</accession>